<comment type="caution">
    <text evidence="1">The sequence shown here is derived from an EMBL/GenBank/DDBJ whole genome shotgun (WGS) entry which is preliminary data.</text>
</comment>
<evidence type="ECO:0000313" key="2">
    <source>
        <dbReference type="Proteomes" id="UP001201812"/>
    </source>
</evidence>
<name>A0AAD4MN02_9BILA</name>
<dbReference type="AlphaFoldDB" id="A0AAD4MN02"/>
<reference evidence="1" key="1">
    <citation type="submission" date="2022-01" db="EMBL/GenBank/DDBJ databases">
        <title>Genome Sequence Resource for Two Populations of Ditylenchus destructor, the Migratory Endoparasitic Phytonematode.</title>
        <authorList>
            <person name="Zhang H."/>
            <person name="Lin R."/>
            <person name="Xie B."/>
        </authorList>
    </citation>
    <scope>NUCLEOTIDE SEQUENCE</scope>
    <source>
        <strain evidence="1">BazhouSP</strain>
    </source>
</reference>
<sequence>MATDYKLTLAPIAVGTEKQEIHQNQIICSMKEKWLIYRDNIFFLKHPITGITQKSFLLEIPEPPKKAEADKENNGNKVHLQLRNQRAIGNEVCFESICTMLGVLPCEMRNQRTCEMRCRETQETECKSFKNWLGVLGRESVLFSGPLRKLTIAEDGTQCKARHKCVDGSCVIKQDWELFIEGAVVFINDPSNWYPGNWKENIDKQQ</sequence>
<organism evidence="1 2">
    <name type="scientific">Ditylenchus destructor</name>
    <dbReference type="NCBI Taxonomy" id="166010"/>
    <lineage>
        <taxon>Eukaryota</taxon>
        <taxon>Metazoa</taxon>
        <taxon>Ecdysozoa</taxon>
        <taxon>Nematoda</taxon>
        <taxon>Chromadorea</taxon>
        <taxon>Rhabditida</taxon>
        <taxon>Tylenchina</taxon>
        <taxon>Tylenchomorpha</taxon>
        <taxon>Sphaerularioidea</taxon>
        <taxon>Anguinidae</taxon>
        <taxon>Anguininae</taxon>
        <taxon>Ditylenchus</taxon>
    </lineage>
</organism>
<accession>A0AAD4MN02</accession>
<proteinExistence type="predicted"/>
<dbReference type="EMBL" id="JAKKPZ010000187">
    <property type="protein sequence ID" value="KAI1699242.1"/>
    <property type="molecule type" value="Genomic_DNA"/>
</dbReference>
<gene>
    <name evidence="1" type="ORF">DdX_17448</name>
</gene>
<protein>
    <submittedName>
        <fullName evidence="1">Uncharacterized protein</fullName>
    </submittedName>
</protein>
<evidence type="ECO:0000313" key="1">
    <source>
        <dbReference type="EMBL" id="KAI1699242.1"/>
    </source>
</evidence>
<dbReference type="Proteomes" id="UP001201812">
    <property type="component" value="Unassembled WGS sequence"/>
</dbReference>
<keyword evidence="2" id="KW-1185">Reference proteome</keyword>